<protein>
    <submittedName>
        <fullName evidence="2">Uncharacterized protein</fullName>
    </submittedName>
</protein>
<organism evidence="2 3">
    <name type="scientific">Mucilaginibacter angelicae</name>
    <dbReference type="NCBI Taxonomy" id="869718"/>
    <lineage>
        <taxon>Bacteria</taxon>
        <taxon>Pseudomonadati</taxon>
        <taxon>Bacteroidota</taxon>
        <taxon>Sphingobacteriia</taxon>
        <taxon>Sphingobacteriales</taxon>
        <taxon>Sphingobacteriaceae</taxon>
        <taxon>Mucilaginibacter</taxon>
    </lineage>
</organism>
<dbReference type="Proteomes" id="UP001589828">
    <property type="component" value="Unassembled WGS sequence"/>
</dbReference>
<proteinExistence type="predicted"/>
<evidence type="ECO:0000256" key="1">
    <source>
        <dbReference type="SAM" id="Phobius"/>
    </source>
</evidence>
<keyword evidence="1" id="KW-1133">Transmembrane helix</keyword>
<reference evidence="2 3" key="1">
    <citation type="submission" date="2024-09" db="EMBL/GenBank/DDBJ databases">
        <authorList>
            <person name="Sun Q."/>
            <person name="Mori K."/>
        </authorList>
    </citation>
    <scope>NUCLEOTIDE SEQUENCE [LARGE SCALE GENOMIC DNA]</scope>
    <source>
        <strain evidence="2 3">NCAIM B.02415</strain>
    </source>
</reference>
<accession>A0ABV6L8P9</accession>
<evidence type="ECO:0000313" key="2">
    <source>
        <dbReference type="EMBL" id="MFC0515823.1"/>
    </source>
</evidence>
<dbReference type="RefSeq" id="WP_377023623.1">
    <property type="nucleotide sequence ID" value="NZ_JBHLTS010000022.1"/>
</dbReference>
<keyword evidence="1" id="KW-0472">Membrane</keyword>
<feature type="transmembrane region" description="Helical" evidence="1">
    <location>
        <begin position="36"/>
        <end position="65"/>
    </location>
</feature>
<gene>
    <name evidence="2" type="ORF">ACFFGT_16495</name>
</gene>
<evidence type="ECO:0000313" key="3">
    <source>
        <dbReference type="Proteomes" id="UP001589828"/>
    </source>
</evidence>
<feature type="transmembrane region" description="Helical" evidence="1">
    <location>
        <begin position="7"/>
        <end position="30"/>
    </location>
</feature>
<name>A0ABV6L8P9_9SPHI</name>
<comment type="caution">
    <text evidence="2">The sequence shown here is derived from an EMBL/GenBank/DDBJ whole genome shotgun (WGS) entry which is preliminary data.</text>
</comment>
<dbReference type="EMBL" id="JBHLTS010000022">
    <property type="protein sequence ID" value="MFC0515823.1"/>
    <property type="molecule type" value="Genomic_DNA"/>
</dbReference>
<sequence length="127" mass="14645">MKIILTNWINLLGVFGSVFLFAVVLTLTHANLSYNIFQAIVVGVFSVIGYGLMFWAFFIVALVVLDLILIIPNRNNLKLKLIAEWLIISSPFIYWTIEYGEWIFAVGIVSFFIAQLLREKRILKKKF</sequence>
<keyword evidence="1" id="KW-0812">Transmembrane</keyword>
<keyword evidence="3" id="KW-1185">Reference proteome</keyword>
<feature type="transmembrane region" description="Helical" evidence="1">
    <location>
        <begin position="102"/>
        <end position="118"/>
    </location>
</feature>